<dbReference type="AlphaFoldDB" id="A0A7M2X372"/>
<evidence type="ECO:0000313" key="1">
    <source>
        <dbReference type="EMBL" id="QOV92125.1"/>
    </source>
</evidence>
<name>A0A7M2X372_9BACT</name>
<dbReference type="EMBL" id="CP063458">
    <property type="protein sequence ID" value="QOV92125.1"/>
    <property type="molecule type" value="Genomic_DNA"/>
</dbReference>
<dbReference type="Proteomes" id="UP000593765">
    <property type="component" value="Chromosome"/>
</dbReference>
<reference evidence="1 2" key="1">
    <citation type="submission" date="2020-10" db="EMBL/GenBank/DDBJ databases">
        <title>Wide distribution of Phycisphaera-like planctomycetes from WD2101 soil group in peatlands and genome analysis of the first cultivated representative.</title>
        <authorList>
            <person name="Dedysh S.N."/>
            <person name="Beletsky A.V."/>
            <person name="Ivanova A."/>
            <person name="Kulichevskaya I.S."/>
            <person name="Suzina N.E."/>
            <person name="Philippov D.A."/>
            <person name="Rakitin A.L."/>
            <person name="Mardanov A.V."/>
            <person name="Ravin N.V."/>
        </authorList>
    </citation>
    <scope>NUCLEOTIDE SEQUENCE [LARGE SCALE GENOMIC DNA]</scope>
    <source>
        <strain evidence="1 2">M1803</strain>
    </source>
</reference>
<accession>A0A7M2X372</accession>
<keyword evidence="2" id="KW-1185">Reference proteome</keyword>
<evidence type="ECO:0000313" key="2">
    <source>
        <dbReference type="Proteomes" id="UP000593765"/>
    </source>
</evidence>
<dbReference type="KEGG" id="hbs:IPV69_12525"/>
<gene>
    <name evidence="1" type="ORF">IPV69_12525</name>
</gene>
<proteinExistence type="predicted"/>
<organism evidence="1 2">
    <name type="scientific">Humisphaera borealis</name>
    <dbReference type="NCBI Taxonomy" id="2807512"/>
    <lineage>
        <taxon>Bacteria</taxon>
        <taxon>Pseudomonadati</taxon>
        <taxon>Planctomycetota</taxon>
        <taxon>Phycisphaerae</taxon>
        <taxon>Tepidisphaerales</taxon>
        <taxon>Tepidisphaeraceae</taxon>
        <taxon>Humisphaera</taxon>
    </lineage>
</organism>
<protein>
    <submittedName>
        <fullName evidence="1">Uncharacterized protein</fullName>
    </submittedName>
</protein>
<sequence length="173" mass="18733">MSPIPSLKGRRRNPPAAEILLAIPRISPERELAVIQALIKPQTGRALRHQLAAGEQAWPRDAATRVAQVATAAEVHFGLQLAIHVVPDGEYLAIARVGSGELPAALATAVLLSKVFPGTWIVVGRLFVRDGRFFRRERGVKLNLRPASNVHLTQPLRAALNRAIAGMNDRGEA</sequence>
<dbReference type="RefSeq" id="WP_206295454.1">
    <property type="nucleotide sequence ID" value="NZ_CP063458.1"/>
</dbReference>